<sequence length="147" mass="16186">MRLLPLLAWALLPGCRAEVSGPTTVRGFLGGSLSVNCAYQLGDEMEPKFWCYPGKAFFTCGGDYIITSEDKPMVQQGRLSIRDNRALRVFTVTMEDLTKKDAGTYLCGVRTGTFQSDKSHRVKVIVSPGAAWRRWVPRPRGAAPGCV</sequence>
<dbReference type="Pfam" id="PF07686">
    <property type="entry name" value="V-set"/>
    <property type="match status" value="1"/>
</dbReference>
<dbReference type="PANTHER" id="PTHR11860:SF87">
    <property type="entry name" value="CMRF35-LIKE MOLECULE 8"/>
    <property type="match status" value="1"/>
</dbReference>
<dbReference type="Proteomes" id="UP000694419">
    <property type="component" value="Unplaced"/>
</dbReference>
<reference evidence="6" key="1">
    <citation type="submission" date="2025-08" db="UniProtKB">
        <authorList>
            <consortium name="Ensembl"/>
        </authorList>
    </citation>
    <scope>IDENTIFICATION</scope>
</reference>
<comment type="subcellular location">
    <subcellularLocation>
        <location evidence="1">Membrane</location>
    </subcellularLocation>
</comment>
<dbReference type="PANTHER" id="PTHR11860">
    <property type="entry name" value="POLYMERIC-IMMUNOGLOBULIN RECEPTOR"/>
    <property type="match status" value="1"/>
</dbReference>
<evidence type="ECO:0000256" key="3">
    <source>
        <dbReference type="ARBA" id="ARBA00023136"/>
    </source>
</evidence>
<evidence type="ECO:0000256" key="1">
    <source>
        <dbReference type="ARBA" id="ARBA00004370"/>
    </source>
</evidence>
<keyword evidence="4" id="KW-0732">Signal</keyword>
<evidence type="ECO:0000256" key="2">
    <source>
        <dbReference type="ARBA" id="ARBA00022692"/>
    </source>
</evidence>
<feature type="signal peptide" evidence="4">
    <location>
        <begin position="1"/>
        <end position="17"/>
    </location>
</feature>
<dbReference type="InterPro" id="IPR036179">
    <property type="entry name" value="Ig-like_dom_sf"/>
</dbReference>
<dbReference type="GO" id="GO:0004888">
    <property type="term" value="F:transmembrane signaling receptor activity"/>
    <property type="evidence" value="ECO:0007669"/>
    <property type="project" value="TreeGrafter"/>
</dbReference>
<dbReference type="AlphaFoldDB" id="A0A8C3PNY0"/>
<proteinExistence type="predicted"/>
<evidence type="ECO:0000313" key="7">
    <source>
        <dbReference type="Proteomes" id="UP000694419"/>
    </source>
</evidence>
<dbReference type="Gene3D" id="2.60.40.10">
    <property type="entry name" value="Immunoglobulins"/>
    <property type="match status" value="1"/>
</dbReference>
<protein>
    <recommendedName>
        <fullName evidence="5">Immunoglobulin domain-containing protein</fullName>
    </recommendedName>
</protein>
<feature type="chain" id="PRO_5034464775" description="Immunoglobulin domain-containing protein" evidence="4">
    <location>
        <begin position="18"/>
        <end position="147"/>
    </location>
</feature>
<keyword evidence="7" id="KW-1185">Reference proteome</keyword>
<evidence type="ECO:0000259" key="5">
    <source>
        <dbReference type="SMART" id="SM00409"/>
    </source>
</evidence>
<organism evidence="6 7">
    <name type="scientific">Calidris pygmaea</name>
    <name type="common">Spoon-billed sandpiper</name>
    <dbReference type="NCBI Taxonomy" id="425635"/>
    <lineage>
        <taxon>Eukaryota</taxon>
        <taxon>Metazoa</taxon>
        <taxon>Chordata</taxon>
        <taxon>Craniata</taxon>
        <taxon>Vertebrata</taxon>
        <taxon>Euteleostomi</taxon>
        <taxon>Archelosauria</taxon>
        <taxon>Archosauria</taxon>
        <taxon>Dinosauria</taxon>
        <taxon>Saurischia</taxon>
        <taxon>Theropoda</taxon>
        <taxon>Coelurosauria</taxon>
        <taxon>Aves</taxon>
        <taxon>Neognathae</taxon>
        <taxon>Neoaves</taxon>
        <taxon>Charadriiformes</taxon>
        <taxon>Scolopacidae</taxon>
        <taxon>Calidris</taxon>
    </lineage>
</organism>
<keyword evidence="2" id="KW-0812">Transmembrane</keyword>
<dbReference type="InterPro" id="IPR050671">
    <property type="entry name" value="CD300_family_receptors"/>
</dbReference>
<dbReference type="InterPro" id="IPR013106">
    <property type="entry name" value="Ig_V-set"/>
</dbReference>
<dbReference type="InterPro" id="IPR003599">
    <property type="entry name" value="Ig_sub"/>
</dbReference>
<keyword evidence="3" id="KW-0472">Membrane</keyword>
<evidence type="ECO:0000313" key="6">
    <source>
        <dbReference type="Ensembl" id="ENSCPGP00000015967.1"/>
    </source>
</evidence>
<evidence type="ECO:0000256" key="4">
    <source>
        <dbReference type="SAM" id="SignalP"/>
    </source>
</evidence>
<name>A0A8C3PNY0_9CHAR</name>
<accession>A0A8C3PNY0</accession>
<dbReference type="InterPro" id="IPR013783">
    <property type="entry name" value="Ig-like_fold"/>
</dbReference>
<dbReference type="Ensembl" id="ENSCPGT00000017478.1">
    <property type="protein sequence ID" value="ENSCPGP00000015967.1"/>
    <property type="gene ID" value="ENSCPGG00000011241.1"/>
</dbReference>
<feature type="domain" description="Immunoglobulin" evidence="5">
    <location>
        <begin position="22"/>
        <end position="127"/>
    </location>
</feature>
<dbReference type="CDD" id="cd05716">
    <property type="entry name" value="IgV_pIgR_like"/>
    <property type="match status" value="1"/>
</dbReference>
<reference evidence="6" key="2">
    <citation type="submission" date="2025-09" db="UniProtKB">
        <authorList>
            <consortium name="Ensembl"/>
        </authorList>
    </citation>
    <scope>IDENTIFICATION</scope>
</reference>
<dbReference type="SUPFAM" id="SSF48726">
    <property type="entry name" value="Immunoglobulin"/>
    <property type="match status" value="1"/>
</dbReference>
<dbReference type="GO" id="GO:0005886">
    <property type="term" value="C:plasma membrane"/>
    <property type="evidence" value="ECO:0007669"/>
    <property type="project" value="TreeGrafter"/>
</dbReference>
<dbReference type="SMART" id="SM00409">
    <property type="entry name" value="IG"/>
    <property type="match status" value="1"/>
</dbReference>